<keyword evidence="3" id="KW-1003">Cell membrane</keyword>
<feature type="transmembrane region" description="Helical" evidence="7">
    <location>
        <begin position="299"/>
        <end position="317"/>
    </location>
</feature>
<dbReference type="STRING" id="443156.SAMN04489867_0602"/>
<evidence type="ECO:0000256" key="4">
    <source>
        <dbReference type="ARBA" id="ARBA00022692"/>
    </source>
</evidence>
<protein>
    <submittedName>
        <fullName evidence="9">Putative drug exporter of the RND superfamily</fullName>
    </submittedName>
</protein>
<feature type="transmembrane region" description="Helical" evidence="7">
    <location>
        <begin position="329"/>
        <end position="351"/>
    </location>
</feature>
<evidence type="ECO:0000256" key="1">
    <source>
        <dbReference type="ARBA" id="ARBA00004651"/>
    </source>
</evidence>
<keyword evidence="4 7" id="KW-0812">Transmembrane</keyword>
<dbReference type="Gene3D" id="1.20.1640.10">
    <property type="entry name" value="Multidrug efflux transporter AcrB transmembrane domain"/>
    <property type="match status" value="2"/>
</dbReference>
<dbReference type="EMBL" id="LT629711">
    <property type="protein sequence ID" value="SDO79411.1"/>
    <property type="molecule type" value="Genomic_DNA"/>
</dbReference>
<keyword evidence="5 7" id="KW-1133">Transmembrane helix</keyword>
<evidence type="ECO:0000313" key="9">
    <source>
        <dbReference type="EMBL" id="SDO79411.1"/>
    </source>
</evidence>
<feature type="transmembrane region" description="Helical" evidence="7">
    <location>
        <begin position="554"/>
        <end position="574"/>
    </location>
</feature>
<dbReference type="SUPFAM" id="SSF82866">
    <property type="entry name" value="Multidrug efflux transporter AcrB transmembrane domain"/>
    <property type="match status" value="2"/>
</dbReference>
<dbReference type="AlphaFoldDB" id="A0A1H0MGE1"/>
<evidence type="ECO:0000256" key="3">
    <source>
        <dbReference type="ARBA" id="ARBA00022475"/>
    </source>
</evidence>
<name>A0A1H0MGE1_9MICO</name>
<feature type="transmembrane region" description="Helical" evidence="7">
    <location>
        <begin position="620"/>
        <end position="640"/>
    </location>
</feature>
<keyword evidence="6 7" id="KW-0472">Membrane</keyword>
<dbReference type="InterPro" id="IPR000731">
    <property type="entry name" value="SSD"/>
</dbReference>
<evidence type="ECO:0000256" key="5">
    <source>
        <dbReference type="ARBA" id="ARBA00022989"/>
    </source>
</evidence>
<evidence type="ECO:0000256" key="7">
    <source>
        <dbReference type="SAM" id="Phobius"/>
    </source>
</evidence>
<organism evidence="9 10">
    <name type="scientific">Pedococcus dokdonensis</name>
    <dbReference type="NCBI Taxonomy" id="443156"/>
    <lineage>
        <taxon>Bacteria</taxon>
        <taxon>Bacillati</taxon>
        <taxon>Actinomycetota</taxon>
        <taxon>Actinomycetes</taxon>
        <taxon>Micrococcales</taxon>
        <taxon>Intrasporangiaceae</taxon>
        <taxon>Pedococcus</taxon>
    </lineage>
</organism>
<reference evidence="10" key="1">
    <citation type="submission" date="2016-10" db="EMBL/GenBank/DDBJ databases">
        <authorList>
            <person name="Varghese N."/>
            <person name="Submissions S."/>
        </authorList>
    </citation>
    <scope>NUCLEOTIDE SEQUENCE [LARGE SCALE GENOMIC DNA]</scope>
    <source>
        <strain evidence="10">DSM 22329</strain>
    </source>
</reference>
<dbReference type="Pfam" id="PF03176">
    <property type="entry name" value="MMPL"/>
    <property type="match status" value="2"/>
</dbReference>
<dbReference type="InterPro" id="IPR004869">
    <property type="entry name" value="MMPL_dom"/>
</dbReference>
<dbReference type="PROSITE" id="PS50156">
    <property type="entry name" value="SSD"/>
    <property type="match status" value="1"/>
</dbReference>
<keyword evidence="10" id="KW-1185">Reference proteome</keyword>
<dbReference type="PANTHER" id="PTHR33406:SF11">
    <property type="entry name" value="MEMBRANE PROTEIN SCO6666-RELATED"/>
    <property type="match status" value="1"/>
</dbReference>
<dbReference type="InterPro" id="IPR050545">
    <property type="entry name" value="Mycobact_MmpL"/>
</dbReference>
<dbReference type="Proteomes" id="UP000199077">
    <property type="component" value="Chromosome I"/>
</dbReference>
<feature type="transmembrane region" description="Helical" evidence="7">
    <location>
        <begin position="403"/>
        <end position="423"/>
    </location>
</feature>
<evidence type="ECO:0000259" key="8">
    <source>
        <dbReference type="PROSITE" id="PS50156"/>
    </source>
</evidence>
<gene>
    <name evidence="9" type="ORF">SAMN04489867_0602</name>
</gene>
<accession>A0A1H0MGE1</accession>
<feature type="transmembrane region" description="Helical" evidence="7">
    <location>
        <begin position="667"/>
        <end position="687"/>
    </location>
</feature>
<sequence>MVSCNPWLRIVVEREVVGMRTWGQFVARRSWAVLLGGLAVVLVAAAYGIGVFGNLSNGGFDDPATDSARELALEQATFPGRETDLVVIYSSPTLTVQDPAFQRAVTDTISALPAKDVAGAVTWYASQSPGLVSADDHATRVIVTLAGDTQDAKSDNWEAVKGELDAPGLSTSIGGPWAVFGDVNEQVSKDIARAESISLPIVFLLSLLIFGSLVSALMPTLVGGIAVMGAFAVVRLITGVTDVSIFSINVITLLGMGLAIDYALFVVSRFREELALAPDTSRDSVRAAIVRTMTTAGRTVLFSGLIVAASLASLLLFPQNFLRSMGYGGMAAVLVAMVAALTVLPALLGVLGPRIEFGRMPWRRGSRARLADARTPDALHGTDHEVVHGAWARVAHSVMRRPVVYLVVIVVGLLALGSPFAGARWGSVDERVLPVSSPSRQAADLQADLFGGESASASIMLRGADEAGVAAYVTELGDVDGVVTAQAVDSTVVAGDRLTLVQATWQGNSQTTASQDVVVGLRAVEPPAGSTALVGGPTADAVDLIDSIGAHLPWMALMVALVMLVLLFVAFGSVVLPLKAIVMNAVSIVASFGVVTWIFQEGHLAGLLGFTSPGYLDVTQPILMLAILFGLSMDYEVFLLSRVREEWDRTGDNTRAVAAGVQRSGRIITSAALLLAVVIGGFATSGIVFLKMIGIGMLVAVLLDATVVRALLVPATMRLLGRANWYAPGPLARWWDRHGHREEALPTPSHGLPAPELATAP</sequence>
<dbReference type="GO" id="GO:0005886">
    <property type="term" value="C:plasma membrane"/>
    <property type="evidence" value="ECO:0007669"/>
    <property type="project" value="UniProtKB-SubCell"/>
</dbReference>
<evidence type="ECO:0000256" key="6">
    <source>
        <dbReference type="ARBA" id="ARBA00023136"/>
    </source>
</evidence>
<feature type="transmembrane region" description="Helical" evidence="7">
    <location>
        <begin position="246"/>
        <end position="267"/>
    </location>
</feature>
<evidence type="ECO:0000313" key="10">
    <source>
        <dbReference type="Proteomes" id="UP000199077"/>
    </source>
</evidence>
<comment type="similarity">
    <text evidence="2">Belongs to the resistance-nodulation-cell division (RND) (TC 2.A.6) family. MmpL subfamily.</text>
</comment>
<feature type="domain" description="SSD" evidence="8">
    <location>
        <begin position="239"/>
        <end position="350"/>
    </location>
</feature>
<feature type="transmembrane region" description="Helical" evidence="7">
    <location>
        <begin position="31"/>
        <end position="52"/>
    </location>
</feature>
<feature type="transmembrane region" description="Helical" evidence="7">
    <location>
        <begin position="201"/>
        <end position="234"/>
    </location>
</feature>
<comment type="subcellular location">
    <subcellularLocation>
        <location evidence="1">Cell membrane</location>
        <topology evidence="1">Multi-pass membrane protein</topology>
    </subcellularLocation>
</comment>
<dbReference type="PANTHER" id="PTHR33406">
    <property type="entry name" value="MEMBRANE PROTEIN MJ1562-RELATED"/>
    <property type="match status" value="1"/>
</dbReference>
<feature type="transmembrane region" description="Helical" evidence="7">
    <location>
        <begin position="581"/>
        <end position="600"/>
    </location>
</feature>
<evidence type="ECO:0000256" key="2">
    <source>
        <dbReference type="ARBA" id="ARBA00010157"/>
    </source>
</evidence>
<proteinExistence type="inferred from homology"/>
<feature type="transmembrane region" description="Helical" evidence="7">
    <location>
        <begin position="693"/>
        <end position="712"/>
    </location>
</feature>